<name>A0A5C6FFW5_9BACT</name>
<sequence length="42" mass="4576">MKQSITHGLAWMHIASQTSEQPPRELALRVVDSVADVSTVSV</sequence>
<accession>A0A5C6FFW5</accession>
<reference evidence="1 2" key="1">
    <citation type="submission" date="2019-02" db="EMBL/GenBank/DDBJ databases">
        <title>Deep-cultivation of Planctomycetes and their phenomic and genomic characterization uncovers novel biology.</title>
        <authorList>
            <person name="Wiegand S."/>
            <person name="Jogler M."/>
            <person name="Boedeker C."/>
            <person name="Pinto D."/>
            <person name="Vollmers J."/>
            <person name="Rivas-Marin E."/>
            <person name="Kohn T."/>
            <person name="Peeters S.H."/>
            <person name="Heuer A."/>
            <person name="Rast P."/>
            <person name="Oberbeckmann S."/>
            <person name="Bunk B."/>
            <person name="Jeske O."/>
            <person name="Meyerdierks A."/>
            <person name="Storesund J.E."/>
            <person name="Kallscheuer N."/>
            <person name="Luecker S."/>
            <person name="Lage O.M."/>
            <person name="Pohl T."/>
            <person name="Merkel B.J."/>
            <person name="Hornburger P."/>
            <person name="Mueller R.-W."/>
            <person name="Bruemmer F."/>
            <person name="Labrenz M."/>
            <person name="Spormann A.M."/>
            <person name="Op Den Camp H."/>
            <person name="Overmann J."/>
            <person name="Amann R."/>
            <person name="Jetten M.S.M."/>
            <person name="Mascher T."/>
            <person name="Medema M.H."/>
            <person name="Devos D.P."/>
            <person name="Kaster A.-K."/>
            <person name="Ovreas L."/>
            <person name="Rohde M."/>
            <person name="Galperin M.Y."/>
            <person name="Jogler C."/>
        </authorList>
    </citation>
    <scope>NUCLEOTIDE SEQUENCE [LARGE SCALE GENOMIC DNA]</scope>
    <source>
        <strain evidence="1 2">Poly51</strain>
    </source>
</reference>
<keyword evidence="2" id="KW-1185">Reference proteome</keyword>
<proteinExistence type="predicted"/>
<comment type="caution">
    <text evidence="1">The sequence shown here is derived from an EMBL/GenBank/DDBJ whole genome shotgun (WGS) entry which is preliminary data.</text>
</comment>
<dbReference type="Proteomes" id="UP000318288">
    <property type="component" value="Unassembled WGS sequence"/>
</dbReference>
<dbReference type="RefSeq" id="WP_261344109.1">
    <property type="nucleotide sequence ID" value="NZ_SJPW01000002.1"/>
</dbReference>
<organism evidence="1 2">
    <name type="scientific">Rubripirellula tenax</name>
    <dbReference type="NCBI Taxonomy" id="2528015"/>
    <lineage>
        <taxon>Bacteria</taxon>
        <taxon>Pseudomonadati</taxon>
        <taxon>Planctomycetota</taxon>
        <taxon>Planctomycetia</taxon>
        <taxon>Pirellulales</taxon>
        <taxon>Pirellulaceae</taxon>
        <taxon>Rubripirellula</taxon>
    </lineage>
</organism>
<dbReference type="EMBL" id="SJPW01000002">
    <property type="protein sequence ID" value="TWU58529.1"/>
    <property type="molecule type" value="Genomic_DNA"/>
</dbReference>
<protein>
    <submittedName>
        <fullName evidence="1">Uncharacterized protein</fullName>
    </submittedName>
</protein>
<dbReference type="AlphaFoldDB" id="A0A5C6FFW5"/>
<evidence type="ECO:0000313" key="1">
    <source>
        <dbReference type="EMBL" id="TWU58529.1"/>
    </source>
</evidence>
<gene>
    <name evidence="1" type="ORF">Poly51_13080</name>
</gene>
<evidence type="ECO:0000313" key="2">
    <source>
        <dbReference type="Proteomes" id="UP000318288"/>
    </source>
</evidence>